<dbReference type="EMBL" id="AAWS01000012">
    <property type="protein sequence ID" value="EAY29155.1"/>
    <property type="molecule type" value="Genomic_DNA"/>
</dbReference>
<name>A1ZKC9_MICM2</name>
<proteinExistence type="predicted"/>
<accession>A1ZKC9</accession>
<dbReference type="Proteomes" id="UP000004095">
    <property type="component" value="Unassembled WGS sequence"/>
</dbReference>
<organism evidence="1 2">
    <name type="scientific">Microscilla marina ATCC 23134</name>
    <dbReference type="NCBI Taxonomy" id="313606"/>
    <lineage>
        <taxon>Bacteria</taxon>
        <taxon>Pseudomonadati</taxon>
        <taxon>Bacteroidota</taxon>
        <taxon>Cytophagia</taxon>
        <taxon>Cytophagales</taxon>
        <taxon>Microscillaceae</taxon>
        <taxon>Microscilla</taxon>
    </lineage>
</organism>
<dbReference type="RefSeq" id="WP_002696762.1">
    <property type="nucleotide sequence ID" value="NZ_AAWS01000012.1"/>
</dbReference>
<evidence type="ECO:0000313" key="1">
    <source>
        <dbReference type="EMBL" id="EAY29155.1"/>
    </source>
</evidence>
<gene>
    <name evidence="1" type="ORF">M23134_02346</name>
</gene>
<evidence type="ECO:0000313" key="2">
    <source>
        <dbReference type="Proteomes" id="UP000004095"/>
    </source>
</evidence>
<reference evidence="1 2" key="1">
    <citation type="submission" date="2007-01" db="EMBL/GenBank/DDBJ databases">
        <authorList>
            <person name="Haygood M."/>
            <person name="Podell S."/>
            <person name="Anderson C."/>
            <person name="Hopkinson B."/>
            <person name="Roe K."/>
            <person name="Barbeau K."/>
            <person name="Gaasterland T."/>
            <person name="Ferriera S."/>
            <person name="Johnson J."/>
            <person name="Kravitz S."/>
            <person name="Beeson K."/>
            <person name="Sutton G."/>
            <person name="Rogers Y.-H."/>
            <person name="Friedman R."/>
            <person name="Frazier M."/>
            <person name="Venter J.C."/>
        </authorList>
    </citation>
    <scope>NUCLEOTIDE SEQUENCE [LARGE SCALE GENOMIC DNA]</scope>
    <source>
        <strain evidence="1 2">ATCC 23134</strain>
    </source>
</reference>
<sequence length="98" mass="11391">MQDNQNLQAQPNQTPEQKAISLRIEHLLIFQLSLRHRLEKFAFDADDILELMPRTTQPYNRQSVQQASSQLQAMRKELDYLINEVNLCAGLIPLDEVD</sequence>
<protein>
    <submittedName>
        <fullName evidence="1">Uncharacterized protein</fullName>
    </submittedName>
</protein>
<keyword evidence="2" id="KW-1185">Reference proteome</keyword>
<dbReference type="AlphaFoldDB" id="A1ZKC9"/>
<comment type="caution">
    <text evidence="1">The sequence shown here is derived from an EMBL/GenBank/DDBJ whole genome shotgun (WGS) entry which is preliminary data.</text>
</comment>